<dbReference type="EMBL" id="JYDR01000137">
    <property type="protein sequence ID" value="KRY67446.1"/>
    <property type="molecule type" value="Genomic_DNA"/>
</dbReference>
<proteinExistence type="predicted"/>
<dbReference type="AlphaFoldDB" id="A0A0V1E1I6"/>
<name>A0A0V1E1I6_TRIPS</name>
<accession>A0A0V1E1I6</accession>
<evidence type="ECO:0000313" key="2">
    <source>
        <dbReference type="Proteomes" id="UP000054632"/>
    </source>
</evidence>
<reference evidence="1 2" key="1">
    <citation type="submission" date="2015-01" db="EMBL/GenBank/DDBJ databases">
        <title>Evolution of Trichinella species and genotypes.</title>
        <authorList>
            <person name="Korhonen P.K."/>
            <person name="Edoardo P."/>
            <person name="Giuseppe L.R."/>
            <person name="Gasser R.B."/>
        </authorList>
    </citation>
    <scope>NUCLEOTIDE SEQUENCE [LARGE SCALE GENOMIC DNA]</scope>
    <source>
        <strain evidence="1">ISS13</strain>
    </source>
</reference>
<organism evidence="1 2">
    <name type="scientific">Trichinella pseudospiralis</name>
    <name type="common">Parasitic roundworm</name>
    <dbReference type="NCBI Taxonomy" id="6337"/>
    <lineage>
        <taxon>Eukaryota</taxon>
        <taxon>Metazoa</taxon>
        <taxon>Ecdysozoa</taxon>
        <taxon>Nematoda</taxon>
        <taxon>Enoplea</taxon>
        <taxon>Dorylaimia</taxon>
        <taxon>Trichinellida</taxon>
        <taxon>Trichinellidae</taxon>
        <taxon>Trichinella</taxon>
    </lineage>
</organism>
<gene>
    <name evidence="1" type="ORF">T4A_10454</name>
</gene>
<comment type="caution">
    <text evidence="1">The sequence shown here is derived from an EMBL/GenBank/DDBJ whole genome shotgun (WGS) entry which is preliminary data.</text>
</comment>
<dbReference type="Proteomes" id="UP000054632">
    <property type="component" value="Unassembled WGS sequence"/>
</dbReference>
<sequence length="124" mass="14253">MSENDANQTKPSRCIRYSLNRLKLKCSTSIRLFCSSELEAKILCLALEMQHFLQIAIFPQFLLTSNIIEKLYKSSTINLQFNQDADANERIATIFVSFYQSHALISLKMALFFTCLTAMKCRVL</sequence>
<evidence type="ECO:0000313" key="1">
    <source>
        <dbReference type="EMBL" id="KRY67446.1"/>
    </source>
</evidence>
<protein>
    <submittedName>
        <fullName evidence="1">Uncharacterized protein</fullName>
    </submittedName>
</protein>